<feature type="non-terminal residue" evidence="2">
    <location>
        <position position="61"/>
    </location>
</feature>
<feature type="region of interest" description="Disordered" evidence="1">
    <location>
        <begin position="1"/>
        <end position="22"/>
    </location>
</feature>
<gene>
    <name evidence="2" type="ORF">SPARVUS_LOCUS9310399</name>
</gene>
<dbReference type="Proteomes" id="UP001162483">
    <property type="component" value="Unassembled WGS sequence"/>
</dbReference>
<evidence type="ECO:0000313" key="3">
    <source>
        <dbReference type="Proteomes" id="UP001162483"/>
    </source>
</evidence>
<name>A0ABN9E777_9NEOB</name>
<sequence length="61" mass="6900">MIGTSHRAPVQRSVSRAHRQGSGKTFINSHPLLHCSHLALYIHGPDGKWLKCLFSQKTFFL</sequence>
<protein>
    <submittedName>
        <fullName evidence="2">Uncharacterized protein</fullName>
    </submittedName>
</protein>
<keyword evidence="3" id="KW-1185">Reference proteome</keyword>
<reference evidence="2" key="1">
    <citation type="submission" date="2023-05" db="EMBL/GenBank/DDBJ databases">
        <authorList>
            <person name="Stuckert A."/>
        </authorList>
    </citation>
    <scope>NUCLEOTIDE SEQUENCE</scope>
</reference>
<accession>A0ABN9E777</accession>
<evidence type="ECO:0000313" key="2">
    <source>
        <dbReference type="EMBL" id="CAI9580538.1"/>
    </source>
</evidence>
<proteinExistence type="predicted"/>
<evidence type="ECO:0000256" key="1">
    <source>
        <dbReference type="SAM" id="MobiDB-lite"/>
    </source>
</evidence>
<comment type="caution">
    <text evidence="2">The sequence shown here is derived from an EMBL/GenBank/DDBJ whole genome shotgun (WGS) entry which is preliminary data.</text>
</comment>
<dbReference type="EMBL" id="CATNWA010015197">
    <property type="protein sequence ID" value="CAI9580538.1"/>
    <property type="molecule type" value="Genomic_DNA"/>
</dbReference>
<organism evidence="2 3">
    <name type="scientific">Staurois parvus</name>
    <dbReference type="NCBI Taxonomy" id="386267"/>
    <lineage>
        <taxon>Eukaryota</taxon>
        <taxon>Metazoa</taxon>
        <taxon>Chordata</taxon>
        <taxon>Craniata</taxon>
        <taxon>Vertebrata</taxon>
        <taxon>Euteleostomi</taxon>
        <taxon>Amphibia</taxon>
        <taxon>Batrachia</taxon>
        <taxon>Anura</taxon>
        <taxon>Neobatrachia</taxon>
        <taxon>Ranoidea</taxon>
        <taxon>Ranidae</taxon>
        <taxon>Staurois</taxon>
    </lineage>
</organism>